<feature type="transmembrane region" description="Helical" evidence="1">
    <location>
        <begin position="12"/>
        <end position="34"/>
    </location>
</feature>
<organism evidence="2 3">
    <name type="scientific">Streptomyces mirabilis</name>
    <dbReference type="NCBI Taxonomy" id="68239"/>
    <lineage>
        <taxon>Bacteria</taxon>
        <taxon>Bacillati</taxon>
        <taxon>Actinomycetota</taxon>
        <taxon>Actinomycetes</taxon>
        <taxon>Kitasatosporales</taxon>
        <taxon>Streptomycetaceae</taxon>
        <taxon>Streptomyces</taxon>
    </lineage>
</organism>
<protein>
    <submittedName>
        <fullName evidence="2">Phage holin family protein</fullName>
    </submittedName>
</protein>
<feature type="transmembrane region" description="Helical" evidence="1">
    <location>
        <begin position="76"/>
        <end position="102"/>
    </location>
</feature>
<keyword evidence="1" id="KW-1133">Transmembrane helix</keyword>
<accession>A0ABU3UGA4</accession>
<keyword evidence="3" id="KW-1185">Reference proteome</keyword>
<dbReference type="RefSeq" id="WP_143609836.1">
    <property type="nucleotide sequence ID" value="NZ_CP107955.1"/>
</dbReference>
<reference evidence="2 3" key="1">
    <citation type="submission" date="2023-02" db="EMBL/GenBank/DDBJ databases">
        <authorList>
            <person name="Maleckis M."/>
        </authorList>
    </citation>
    <scope>NUCLEOTIDE SEQUENCE [LARGE SCALE GENOMIC DNA]</scope>
    <source>
        <strain evidence="2 3">P8-A2</strain>
    </source>
</reference>
<dbReference type="EMBL" id="JARAKF010000001">
    <property type="protein sequence ID" value="MDU8992958.1"/>
    <property type="molecule type" value="Genomic_DNA"/>
</dbReference>
<dbReference type="InterPro" id="IPR007165">
    <property type="entry name" value="Phage_holin_4_2"/>
</dbReference>
<sequence>MGGGRWRRLLSGVWRSIAVWAVSTVTMLVLAGVLPDFQLESSNGDSATRIAVTAGVGAAVFGLLSSLVWPLLVRALLLVPALVLGLLVFFLNGSLLLIALRINPSGQGEAAPETAVVVAAVMSAVASATGGALAVRDDDAYRRRLYRLADRRRRRGDGRAWPSTPGAVFLQLDGVGHDVLREAVGKGLMPTVAQWLDGSGAGGCPTHRLTPWRTDWSSQTGASQLGILHGSNHDVPAFRWYEKDTHEVMVCNRPSSAAELQRRAIEYTGDGGLLTVDGASRGNLFSGGADQLALVLSMAARRGRENRSRAGYFAYFIDPANAVRTAMSFVAEVLREMGQSTGARMKKRRPRVKRGGLYPFVRAFATVVERDVVVAAVIGDMLAGRNAVYADLVAYDEVAHHSGPRSRDAEKVLERLDRSLALVAKVAEHAPRPYRIVVLSDHGQSPGETFLTRYGLSLGNLVRAGCGLPVPRKAQRTHSGTEARAAVRAALRRPVEERGERHRPSRRSEPIVLASGNLGLVSFPDVPHRMSREEIDRRHPALLSTLANHPGVGFVLVRSEEYGGLVLGANGAEVPVDKLDDARPGPLADFGPGAADAVRRTHSFPHVADIMVNSSYDPKEGEVLAFEEQIGSHGGLGGAQARPFLLSPVALSAPVEDDADLVGAEQVHRVLRRWLRECDGPQVPLAAPADERAA</sequence>
<evidence type="ECO:0000313" key="3">
    <source>
        <dbReference type="Proteomes" id="UP001257627"/>
    </source>
</evidence>
<evidence type="ECO:0000313" key="2">
    <source>
        <dbReference type="EMBL" id="MDU8992958.1"/>
    </source>
</evidence>
<dbReference type="Gene3D" id="3.40.720.10">
    <property type="entry name" value="Alkaline Phosphatase, subunit A"/>
    <property type="match status" value="1"/>
</dbReference>
<dbReference type="SUPFAM" id="SSF53649">
    <property type="entry name" value="Alkaline phosphatase-like"/>
    <property type="match status" value="1"/>
</dbReference>
<name>A0ABU3UGA4_9ACTN</name>
<dbReference type="InterPro" id="IPR017850">
    <property type="entry name" value="Alkaline_phosphatase_core_sf"/>
</dbReference>
<keyword evidence="1" id="KW-0812">Transmembrane</keyword>
<dbReference type="Proteomes" id="UP001257627">
    <property type="component" value="Unassembled WGS sequence"/>
</dbReference>
<proteinExistence type="predicted"/>
<dbReference type="Pfam" id="PF04020">
    <property type="entry name" value="Phage_holin_4_2"/>
    <property type="match status" value="1"/>
</dbReference>
<dbReference type="Pfam" id="PF01663">
    <property type="entry name" value="Phosphodiest"/>
    <property type="match status" value="1"/>
</dbReference>
<evidence type="ECO:0000256" key="1">
    <source>
        <dbReference type="SAM" id="Phobius"/>
    </source>
</evidence>
<feature type="transmembrane region" description="Helical" evidence="1">
    <location>
        <begin position="46"/>
        <end position="69"/>
    </location>
</feature>
<keyword evidence="1" id="KW-0472">Membrane</keyword>
<comment type="caution">
    <text evidence="2">The sequence shown here is derived from an EMBL/GenBank/DDBJ whole genome shotgun (WGS) entry which is preliminary data.</text>
</comment>
<gene>
    <name evidence="2" type="ORF">PU648_11420</name>
</gene>
<dbReference type="InterPro" id="IPR002591">
    <property type="entry name" value="Phosphodiest/P_Trfase"/>
</dbReference>